<feature type="compositionally biased region" description="Low complexity" evidence="1">
    <location>
        <begin position="508"/>
        <end position="518"/>
    </location>
</feature>
<dbReference type="PANTHER" id="PTHR32305">
    <property type="match status" value="1"/>
</dbReference>
<evidence type="ECO:0000256" key="1">
    <source>
        <dbReference type="SAM" id="MobiDB-lite"/>
    </source>
</evidence>
<dbReference type="Gene3D" id="2.180.10.10">
    <property type="entry name" value="RHS repeat-associated core"/>
    <property type="match status" value="2"/>
</dbReference>
<evidence type="ECO:0000313" key="3">
    <source>
        <dbReference type="Proteomes" id="UP001501490"/>
    </source>
</evidence>
<comment type="caution">
    <text evidence="2">The sequence shown here is derived from an EMBL/GenBank/DDBJ whole genome shotgun (WGS) entry which is preliminary data.</text>
</comment>
<proteinExistence type="predicted"/>
<keyword evidence="3" id="KW-1185">Reference proteome</keyword>
<feature type="compositionally biased region" description="Polar residues" evidence="1">
    <location>
        <begin position="1649"/>
        <end position="1664"/>
    </location>
</feature>
<protein>
    <recommendedName>
        <fullName evidence="4">RHS repeat-associated core domain-containing protein</fullName>
    </recommendedName>
</protein>
<name>A0ABP7AIG7_9ACTN</name>
<evidence type="ECO:0008006" key="4">
    <source>
        <dbReference type="Google" id="ProtNLM"/>
    </source>
</evidence>
<reference evidence="3" key="1">
    <citation type="journal article" date="2019" name="Int. J. Syst. Evol. Microbiol.">
        <title>The Global Catalogue of Microorganisms (GCM) 10K type strain sequencing project: providing services to taxonomists for standard genome sequencing and annotation.</title>
        <authorList>
            <consortium name="The Broad Institute Genomics Platform"/>
            <consortium name="The Broad Institute Genome Sequencing Center for Infectious Disease"/>
            <person name="Wu L."/>
            <person name="Ma J."/>
        </authorList>
    </citation>
    <scope>NUCLEOTIDE SEQUENCE [LARGE SCALE GENOMIC DNA]</scope>
    <source>
        <strain evidence="3">JCM 16929</strain>
    </source>
</reference>
<feature type="region of interest" description="Disordered" evidence="1">
    <location>
        <begin position="508"/>
        <end position="540"/>
    </location>
</feature>
<dbReference type="NCBIfam" id="TIGR01643">
    <property type="entry name" value="YD_repeat_2x"/>
    <property type="match status" value="4"/>
</dbReference>
<dbReference type="InterPro" id="IPR050708">
    <property type="entry name" value="T6SS_VgrG/RHS"/>
</dbReference>
<organism evidence="2 3">
    <name type="scientific">Microlunatus ginsengisoli</name>
    <dbReference type="NCBI Taxonomy" id="363863"/>
    <lineage>
        <taxon>Bacteria</taxon>
        <taxon>Bacillati</taxon>
        <taxon>Actinomycetota</taxon>
        <taxon>Actinomycetes</taxon>
        <taxon>Propionibacteriales</taxon>
        <taxon>Propionibacteriaceae</taxon>
        <taxon>Microlunatus</taxon>
    </lineage>
</organism>
<accession>A0ABP7AIG7</accession>
<dbReference type="Proteomes" id="UP001501490">
    <property type="component" value="Unassembled WGS sequence"/>
</dbReference>
<feature type="region of interest" description="Disordered" evidence="1">
    <location>
        <begin position="1598"/>
        <end position="1629"/>
    </location>
</feature>
<dbReference type="InterPro" id="IPR006530">
    <property type="entry name" value="YD"/>
</dbReference>
<feature type="compositionally biased region" description="Low complexity" evidence="1">
    <location>
        <begin position="456"/>
        <end position="467"/>
    </location>
</feature>
<feature type="region of interest" description="Disordered" evidence="1">
    <location>
        <begin position="456"/>
        <end position="483"/>
    </location>
</feature>
<evidence type="ECO:0000313" key="2">
    <source>
        <dbReference type="EMBL" id="GAA3633039.1"/>
    </source>
</evidence>
<feature type="region of interest" description="Disordered" evidence="1">
    <location>
        <begin position="846"/>
        <end position="867"/>
    </location>
</feature>
<dbReference type="InterPro" id="IPR022385">
    <property type="entry name" value="Rhs_assc_core"/>
</dbReference>
<dbReference type="NCBIfam" id="TIGR03696">
    <property type="entry name" value="Rhs_assc_core"/>
    <property type="match status" value="1"/>
</dbReference>
<feature type="compositionally biased region" description="Low complexity" evidence="1">
    <location>
        <begin position="1598"/>
        <end position="1608"/>
    </location>
</feature>
<feature type="compositionally biased region" description="Low complexity" evidence="1">
    <location>
        <begin position="881"/>
        <end position="892"/>
    </location>
</feature>
<gene>
    <name evidence="2" type="ORF">GCM10022236_39490</name>
</gene>
<dbReference type="InterPro" id="IPR031325">
    <property type="entry name" value="RHS_repeat"/>
</dbReference>
<dbReference type="RefSeq" id="WP_344807805.1">
    <property type="nucleotide sequence ID" value="NZ_BAABAB010000031.1"/>
</dbReference>
<sequence>MRRLSGRRGLRLLVIGALVVSLYVVVPALAGRLQPAAADQPVSGAFALGGGLGGSIDPRTGQFSISVPLITVASEGTSGVTYTLDWNQARAGAGVDRYGFGAGWSFGTTFIDTSGSGTVYPASGGAYTIDDDGSVYSNLAGYPLKDMYLEVPADKPAAKRVLPARRGIAEAVDYSYALHLDDGRTDYYDVNGNLIARTDRFGNRTDLTYNQISPTQWQPASIVDDHGLVTTFSYDPNSGALTVSAPARSDGVTASTVVQFQDNMVWTVTDPLGSVATFQYTNVSGSNDNAQYLNQVTGPSGATSVVGYQAADYGSSLTLVVAQTLDLLDGNGNKLTPTRTIDLNPNGDQHNYTGYPTYAGQGQDALFDSGDPDYTYSTRLSNGLASTLSTYDSAHRLIDREIDATDDPTVDPVMVQQQTMTYPTIEAPTNLPGNYFRPLTTAVTYAAKSGPNGITAAASTRTTTTSTQYDDHGRVTSKTDEAGTTTKTTYDNAAGHYGLVTSVVTTGSDGTRRTTTNTLSADGSVVDSTTRTEAGKGASVQPRTVTSYGYDDGVLTSRTVGWAKGITPPAGNGGGPATSQTTYTTTVDPAARTKTIKATVGAGTPAAQTTTTVLDLVTELRVSVTDPAGRVTSRTYDAGGRILSVTPPTGLKTSTAYTPATADDPATQTVTEADGHRTQTTFDPLGRVVLVTDNVHNSAFVTDVAARTVSSTTYSPDGSTVTSTDRLGRTSTVTSDALGRAIRRVGVTGVTQDATYDDGANTTTTSLTGDNATAPYQITQSRLDDLNREVSSRATYPQGSGPGGRPLFLVDPANQTTYDGIGRATAVSSANVTTVPSYTGDGGLATSTAIGPAPANQAPGDPVTSTTTAMLDSGVTARTLQQSGASATSGSSRQVDAAGNVTSLTDPNGKQTSYGYAADGRLLTRTDTAGTVTENVYDATTGQLTSASVTPKGGAAATTTYAYVPAGKPGAGKLASVTDATGTITYGYDADGHRTSIGYPDGSAATQTYADNGELASATDVTGAVTSYVYNTDGTLQSSKQVRGTVTLASVSYGYDGLARITTATRGNGLITTYAYTPDNLLASDVTTAPGAANGPRKQVEAHSYSYDRNHNLTRRTDTTADPGTCTIVCAPGASTYGTWTISYRYDAYQRLIGSAVYSGASVTGTARTTLGYTLDVAGNVVTTTRVTRTTGTRPTTAKLVTTDSYDAAGQLTGRQAGSTTTKQTFDANGRVLSSLSGTTYVYRPDGLLQSSSTKAGAATTYAYWADGTRRRATTVDPATGTSSVELHYAPDGSLSNDTTTLSAGANNGSATASYLVTAGRVARTLQPNTSPAGKITTAAAPLTTGAGVGYLLQDRHTSVTALVDSAGTVTNTYAYGDYGTPALLDGRPGRVIGAAAGVQAGRANPFQYDGAAVRALYTDPSNQTMITLTRIYDPAQGRFTSRDTANQLNRYVGFATNPVMKVDPSGLSVVVDTITDIVFCIAFAIGIVVTGGAAAVAGGAIIAGMEAGVEVAAAVIRTAIWQTVATAVQVIGMAAQSARLADDISVLSGGKHFFTDDQRQDLSDIATAAGSLAGAAGLASAGVAAAETTADAAHAAATGAEGTVADTEGVAEHAASQPETGDAEGMVSTFERPKGTRVSEMLNSDEFNSLPSLLDSNTGQETIPLSARGLRPEVTSQQLSSSLDLSDDSLGNLNLHDVYKESLLAQGLDPNDPANWGLSDAGEATIPANPDTTLRPTDDGVVTAAENGVSKAATLTNASQPVPGAGSLAADPVEGLVGTGGMSLDPSAQLAFDIPKMLEE</sequence>
<dbReference type="PANTHER" id="PTHR32305:SF15">
    <property type="entry name" value="PROTEIN RHSA-RELATED"/>
    <property type="match status" value="1"/>
</dbReference>
<feature type="region of interest" description="Disordered" evidence="1">
    <location>
        <begin position="880"/>
        <end position="906"/>
    </location>
</feature>
<dbReference type="Pfam" id="PF05593">
    <property type="entry name" value="RHS_repeat"/>
    <property type="match status" value="3"/>
</dbReference>
<feature type="region of interest" description="Disordered" evidence="1">
    <location>
        <begin position="1649"/>
        <end position="1684"/>
    </location>
</feature>
<feature type="compositionally biased region" description="Basic and acidic residues" evidence="1">
    <location>
        <begin position="469"/>
        <end position="481"/>
    </location>
</feature>
<dbReference type="EMBL" id="BAABAB010000031">
    <property type="protein sequence ID" value="GAA3633039.1"/>
    <property type="molecule type" value="Genomic_DNA"/>
</dbReference>